<evidence type="ECO:0000256" key="1">
    <source>
        <dbReference type="SAM" id="MobiDB-lite"/>
    </source>
</evidence>
<organism evidence="2 3">
    <name type="scientific">Puccinia coronata f. sp. avenae</name>
    <dbReference type="NCBI Taxonomy" id="200324"/>
    <lineage>
        <taxon>Eukaryota</taxon>
        <taxon>Fungi</taxon>
        <taxon>Dikarya</taxon>
        <taxon>Basidiomycota</taxon>
        <taxon>Pucciniomycotina</taxon>
        <taxon>Pucciniomycetes</taxon>
        <taxon>Pucciniales</taxon>
        <taxon>Pucciniaceae</taxon>
        <taxon>Puccinia</taxon>
    </lineage>
</organism>
<sequence>MAARQAGVHWHSGQLGEQAHLPAMLVYTSSAVRCAFPLCWWHQLGKQAHLLAMLVYTSSQSRCAQPPIWCPPAWRPGTVPQQPGIVKGAVPTIGPICPHASWTGTSPMVGKAPWSRSWSLLRTLAWWVDTVPRLRGLDFSHRDQPSNGYRSSPESTPGCWQTVSTHQASVRRRAYRP</sequence>
<reference evidence="2 3" key="1">
    <citation type="submission" date="2017-11" db="EMBL/GenBank/DDBJ databases">
        <title>De novo assembly and phasing of dikaryotic genomes from two isolates of Puccinia coronata f. sp. avenae, the causal agent of oat crown rust.</title>
        <authorList>
            <person name="Miller M.E."/>
            <person name="Zhang Y."/>
            <person name="Omidvar V."/>
            <person name="Sperschneider J."/>
            <person name="Schwessinger B."/>
            <person name="Raley C."/>
            <person name="Palmer J.M."/>
            <person name="Garnica D."/>
            <person name="Upadhyaya N."/>
            <person name="Rathjen J."/>
            <person name="Taylor J.M."/>
            <person name="Park R.F."/>
            <person name="Dodds P.N."/>
            <person name="Hirsch C.D."/>
            <person name="Kianian S.F."/>
            <person name="Figueroa M."/>
        </authorList>
    </citation>
    <scope>NUCLEOTIDE SEQUENCE [LARGE SCALE GENOMIC DNA]</scope>
    <source>
        <strain evidence="2">12SD80</strain>
    </source>
</reference>
<name>A0A2N5U3B1_9BASI</name>
<evidence type="ECO:0000313" key="3">
    <source>
        <dbReference type="Proteomes" id="UP000235392"/>
    </source>
</evidence>
<evidence type="ECO:0000313" key="2">
    <source>
        <dbReference type="EMBL" id="PLW32219.1"/>
    </source>
</evidence>
<dbReference type="AlphaFoldDB" id="A0A2N5U3B1"/>
<gene>
    <name evidence="2" type="ORF">PCASD_21988</name>
</gene>
<comment type="caution">
    <text evidence="2">The sequence shown here is derived from an EMBL/GenBank/DDBJ whole genome shotgun (WGS) entry which is preliminary data.</text>
</comment>
<feature type="compositionally biased region" description="Polar residues" evidence="1">
    <location>
        <begin position="145"/>
        <end position="168"/>
    </location>
</feature>
<accession>A0A2N5U3B1</accession>
<dbReference type="EMBL" id="PGCI01000248">
    <property type="protein sequence ID" value="PLW32219.1"/>
    <property type="molecule type" value="Genomic_DNA"/>
</dbReference>
<dbReference type="Proteomes" id="UP000235392">
    <property type="component" value="Unassembled WGS sequence"/>
</dbReference>
<feature type="region of interest" description="Disordered" evidence="1">
    <location>
        <begin position="142"/>
        <end position="177"/>
    </location>
</feature>
<proteinExistence type="predicted"/>
<protein>
    <submittedName>
        <fullName evidence="2">Uncharacterized protein</fullName>
    </submittedName>
</protein>